<dbReference type="AlphaFoldDB" id="A0AB73A8A9"/>
<gene>
    <name evidence="1" type="ORF">D356_01857</name>
</gene>
<evidence type="ECO:0000313" key="1">
    <source>
        <dbReference type="EMBL" id="EPI11619.1"/>
    </source>
</evidence>
<dbReference type="EMBL" id="ATIT01000097">
    <property type="protein sequence ID" value="EPI11619.1"/>
    <property type="molecule type" value="Genomic_DNA"/>
</dbReference>
<proteinExistence type="predicted"/>
<organism evidence="1 2">
    <name type="scientific">Enterococcus faecium SD2A-2</name>
    <dbReference type="NCBI Taxonomy" id="1244154"/>
    <lineage>
        <taxon>Bacteria</taxon>
        <taxon>Bacillati</taxon>
        <taxon>Bacillota</taxon>
        <taxon>Bacilli</taxon>
        <taxon>Lactobacillales</taxon>
        <taxon>Enterococcaceae</taxon>
        <taxon>Enterococcus</taxon>
    </lineage>
</organism>
<reference evidence="1 2" key="1">
    <citation type="submission" date="2013-06" db="EMBL/GenBank/DDBJ databases">
        <authorList>
            <person name="Weinstock G."/>
            <person name="Sodergren E."/>
            <person name="Lobos E.A."/>
            <person name="Fulton L."/>
            <person name="Fulton R."/>
            <person name="Courtney L."/>
            <person name="Fronick C."/>
            <person name="O'Laughlin M."/>
            <person name="Godfrey J."/>
            <person name="Wilson R.M."/>
            <person name="Miner T."/>
            <person name="Farmer C."/>
            <person name="Delehaunty K."/>
            <person name="Cordes M."/>
            <person name="Minx P."/>
            <person name="Tomlinson C."/>
            <person name="Chen J."/>
            <person name="Wollam A."/>
            <person name="Pepin K.H."/>
            <person name="Bhonagiri V."/>
            <person name="Zhang X."/>
            <person name="Warren W."/>
            <person name="Mitreva M."/>
            <person name="Mardis E.R."/>
            <person name="Wilson R.K."/>
        </authorList>
    </citation>
    <scope>NUCLEOTIDE SEQUENCE [LARGE SCALE GENOMIC DNA]</scope>
    <source>
        <strain evidence="1 2">SD2A-2</strain>
    </source>
</reference>
<evidence type="ECO:0000313" key="2">
    <source>
        <dbReference type="Proteomes" id="UP000014622"/>
    </source>
</evidence>
<protein>
    <submittedName>
        <fullName evidence="1">Uncharacterized protein</fullName>
    </submittedName>
</protein>
<dbReference type="Proteomes" id="UP000014622">
    <property type="component" value="Unassembled WGS sequence"/>
</dbReference>
<name>A0AB73A8A9_ENTFC</name>
<comment type="caution">
    <text evidence="1">The sequence shown here is derived from an EMBL/GenBank/DDBJ whole genome shotgun (WGS) entry which is preliminary data.</text>
</comment>
<accession>A0AB73A8A9</accession>
<sequence>MILKMIANRGFLLKIFLFFYELQGVKKISLTTWFLPCIIAFVA</sequence>